<dbReference type="OrthoDB" id="3446213at2"/>
<evidence type="ECO:0000313" key="1">
    <source>
        <dbReference type="EMBL" id="PZG24348.1"/>
    </source>
</evidence>
<dbReference type="InterPro" id="IPR046046">
    <property type="entry name" value="DUF6004"/>
</dbReference>
<dbReference type="EMBL" id="POTY01000001">
    <property type="protein sequence ID" value="PZG24348.1"/>
    <property type="molecule type" value="Genomic_DNA"/>
</dbReference>
<sequence>MTDTARETYESLNIEPKPLRPHILAAATVVFGDDYYGGRRETINLSGFVQMNKWPMPGFKHTVDEDGTASFDLELISAPEVGIKGFSYTLNDRIQILSNPYLPNTGHIKQIVPGKNFPAEFYIRRFGILETSTMRLAHRGVIDVKGIVDGLPPYKTPLTSPFLGRPYGDQGEVMPAHNVVRGTNLPAAWYPSNDENEAVGNTPSAFFASSIGPCVSMLVDPSIIIQASTEAKIKVEVNGRTEEIELAGDYPLAAGAEILLFGPEKHDQGSGVLAQLARVALVGNSPALGGKVMLRASFFTVSGGQLGEGTEDSLSTLRYPGELHFDAHFEVVTPTATLYAAAPVHLSGRLKDIEPTGTVLTADHADAALRTNDGEVRARLTGVQMKLADALVGSEAYVSA</sequence>
<gene>
    <name evidence="1" type="ORF">C1I95_00010</name>
</gene>
<name>A0A2W2FI66_9ACTN</name>
<protein>
    <submittedName>
        <fullName evidence="1">Uncharacterized protein</fullName>
    </submittedName>
</protein>
<organism evidence="1 2">
    <name type="scientific">Micromonospora craterilacus</name>
    <dbReference type="NCBI Taxonomy" id="1655439"/>
    <lineage>
        <taxon>Bacteria</taxon>
        <taxon>Bacillati</taxon>
        <taxon>Actinomycetota</taxon>
        <taxon>Actinomycetes</taxon>
        <taxon>Micromonosporales</taxon>
        <taxon>Micromonosporaceae</taxon>
        <taxon>Micromonospora</taxon>
    </lineage>
</organism>
<comment type="caution">
    <text evidence="1">The sequence shown here is derived from an EMBL/GenBank/DDBJ whole genome shotgun (WGS) entry which is preliminary data.</text>
</comment>
<accession>A0A2W2FI66</accession>
<dbReference type="Pfam" id="PF19467">
    <property type="entry name" value="DUF6004"/>
    <property type="match status" value="1"/>
</dbReference>
<keyword evidence="2" id="KW-1185">Reference proteome</keyword>
<dbReference type="Proteomes" id="UP000248924">
    <property type="component" value="Unassembled WGS sequence"/>
</dbReference>
<evidence type="ECO:0000313" key="2">
    <source>
        <dbReference type="Proteomes" id="UP000248924"/>
    </source>
</evidence>
<dbReference type="AlphaFoldDB" id="A0A2W2FI66"/>
<reference evidence="1 2" key="1">
    <citation type="submission" date="2018-01" db="EMBL/GenBank/DDBJ databases">
        <title>Draft genome sequence of Jishengella sp. NA12.</title>
        <authorList>
            <person name="Sahin N."/>
            <person name="Ay H."/>
            <person name="Saygin H."/>
        </authorList>
    </citation>
    <scope>NUCLEOTIDE SEQUENCE [LARGE SCALE GENOMIC DNA]</scope>
    <source>
        <strain evidence="1 2">NA12</strain>
    </source>
</reference>
<proteinExistence type="predicted"/>
<dbReference type="RefSeq" id="WP_111211634.1">
    <property type="nucleotide sequence ID" value="NZ_POTY01000001.1"/>
</dbReference>